<gene>
    <name evidence="7" type="ORF">QBZ16_004004</name>
</gene>
<keyword evidence="8" id="KW-1185">Reference proteome</keyword>
<reference evidence="7" key="1">
    <citation type="submission" date="2021-01" db="EMBL/GenBank/DDBJ databases">
        <authorList>
            <person name="Eckstrom K.M.E."/>
        </authorList>
    </citation>
    <scope>NUCLEOTIDE SEQUENCE</scope>
    <source>
        <strain evidence="7">UVCC 0001</strain>
    </source>
</reference>
<dbReference type="Gene3D" id="3.30.420.10">
    <property type="entry name" value="Ribonuclease H-like superfamily/Ribonuclease H"/>
    <property type="match status" value="1"/>
</dbReference>
<dbReference type="InterPro" id="IPR036397">
    <property type="entry name" value="RNaseH_sf"/>
</dbReference>
<dbReference type="SUPFAM" id="SSF53098">
    <property type="entry name" value="Ribonuclease H-like"/>
    <property type="match status" value="1"/>
</dbReference>
<evidence type="ECO:0000256" key="3">
    <source>
        <dbReference type="ARBA" id="ARBA00022801"/>
    </source>
</evidence>
<dbReference type="PANTHER" id="PTHR11046:SF0">
    <property type="entry name" value="OLIGORIBONUCLEASE, MITOCHONDRIAL"/>
    <property type="match status" value="1"/>
</dbReference>
<dbReference type="Pfam" id="PF00929">
    <property type="entry name" value="RNase_T"/>
    <property type="match status" value="1"/>
</dbReference>
<protein>
    <recommendedName>
        <fullName evidence="6">Exonuclease domain-containing protein</fullName>
    </recommendedName>
</protein>
<evidence type="ECO:0000256" key="2">
    <source>
        <dbReference type="ARBA" id="ARBA00022722"/>
    </source>
</evidence>
<evidence type="ECO:0000259" key="6">
    <source>
        <dbReference type="SMART" id="SM00479"/>
    </source>
</evidence>
<dbReference type="Proteomes" id="UP001255856">
    <property type="component" value="Unassembled WGS sequence"/>
</dbReference>
<dbReference type="GO" id="GO:0003676">
    <property type="term" value="F:nucleic acid binding"/>
    <property type="evidence" value="ECO:0007669"/>
    <property type="project" value="InterPro"/>
</dbReference>
<dbReference type="NCBIfam" id="NF003765">
    <property type="entry name" value="PRK05359.1"/>
    <property type="match status" value="1"/>
</dbReference>
<feature type="region of interest" description="Disordered" evidence="5">
    <location>
        <begin position="14"/>
        <end position="33"/>
    </location>
</feature>
<dbReference type="InterPro" id="IPR022894">
    <property type="entry name" value="Oligoribonuclease"/>
</dbReference>
<dbReference type="PANTHER" id="PTHR11046">
    <property type="entry name" value="OLIGORIBONUCLEASE, MITOCHONDRIAL"/>
    <property type="match status" value="1"/>
</dbReference>
<dbReference type="InterPro" id="IPR012337">
    <property type="entry name" value="RNaseH-like_sf"/>
</dbReference>
<dbReference type="FunFam" id="3.30.420.10:FF:000003">
    <property type="entry name" value="Oligoribonuclease"/>
    <property type="match status" value="1"/>
</dbReference>
<dbReference type="CDD" id="cd06135">
    <property type="entry name" value="Orn"/>
    <property type="match status" value="1"/>
</dbReference>
<name>A0AAD9MN63_PROWI</name>
<keyword evidence="2" id="KW-0540">Nuclease</keyword>
<feature type="domain" description="Exonuclease" evidence="6">
    <location>
        <begin position="39"/>
        <end position="214"/>
    </location>
</feature>
<keyword evidence="4" id="KW-0269">Exonuclease</keyword>
<evidence type="ECO:0000313" key="8">
    <source>
        <dbReference type="Proteomes" id="UP001255856"/>
    </source>
</evidence>
<evidence type="ECO:0000313" key="7">
    <source>
        <dbReference type="EMBL" id="KAK2078136.1"/>
    </source>
</evidence>
<dbReference type="GO" id="GO:0000175">
    <property type="term" value="F:3'-5'-RNA exonuclease activity"/>
    <property type="evidence" value="ECO:0007669"/>
    <property type="project" value="InterPro"/>
</dbReference>
<evidence type="ECO:0000256" key="5">
    <source>
        <dbReference type="SAM" id="MobiDB-lite"/>
    </source>
</evidence>
<dbReference type="SMART" id="SM00479">
    <property type="entry name" value="EXOIII"/>
    <property type="match status" value="1"/>
</dbReference>
<dbReference type="GO" id="GO:0005739">
    <property type="term" value="C:mitochondrion"/>
    <property type="evidence" value="ECO:0007669"/>
    <property type="project" value="TreeGrafter"/>
</dbReference>
<comment type="similarity">
    <text evidence="1">Belongs to the oligoribonuclease family.</text>
</comment>
<sequence>MSLNIFEKLQELGDAMPESPVADDGTGARKRHSGGLHKPLIWVDLEMSGLSPERDCILQIAVIITDGSLDREIEGPELVIHQPESVLESMGEWCQEHHASSGLVKAVRASALDVTAAEALVMEFILRHVPASGTAALAGSSIHVDRAFLSRYMPRIVAHCSHRLVDVSSIDELAWRWNTRVSSAKPRSKGTHTAMADIRDSLELLRYYKKSFFAKPKKRVP</sequence>
<dbReference type="AlphaFoldDB" id="A0AAD9MN63"/>
<evidence type="ECO:0000256" key="1">
    <source>
        <dbReference type="ARBA" id="ARBA00009921"/>
    </source>
</evidence>
<organism evidence="7 8">
    <name type="scientific">Prototheca wickerhamii</name>
    <dbReference type="NCBI Taxonomy" id="3111"/>
    <lineage>
        <taxon>Eukaryota</taxon>
        <taxon>Viridiplantae</taxon>
        <taxon>Chlorophyta</taxon>
        <taxon>core chlorophytes</taxon>
        <taxon>Trebouxiophyceae</taxon>
        <taxon>Chlorellales</taxon>
        <taxon>Chlorellaceae</taxon>
        <taxon>Prototheca</taxon>
    </lineage>
</organism>
<keyword evidence="3" id="KW-0378">Hydrolase</keyword>
<dbReference type="EMBL" id="JASFZW010000005">
    <property type="protein sequence ID" value="KAK2078136.1"/>
    <property type="molecule type" value="Genomic_DNA"/>
</dbReference>
<proteinExistence type="inferred from homology"/>
<evidence type="ECO:0000256" key="4">
    <source>
        <dbReference type="ARBA" id="ARBA00022839"/>
    </source>
</evidence>
<comment type="caution">
    <text evidence="7">The sequence shown here is derived from an EMBL/GenBank/DDBJ whole genome shotgun (WGS) entry which is preliminary data.</text>
</comment>
<accession>A0AAD9MN63</accession>
<dbReference type="InterPro" id="IPR013520">
    <property type="entry name" value="Ribonucl_H"/>
</dbReference>